<evidence type="ECO:0000313" key="8">
    <source>
        <dbReference type="EMBL" id="MFC7272726.1"/>
    </source>
</evidence>
<feature type="compositionally biased region" description="Low complexity" evidence="6">
    <location>
        <begin position="349"/>
        <end position="358"/>
    </location>
</feature>
<dbReference type="SMART" id="SM00220">
    <property type="entry name" value="S_TKc"/>
    <property type="match status" value="1"/>
</dbReference>
<feature type="domain" description="Protein kinase" evidence="7">
    <location>
        <begin position="16"/>
        <end position="275"/>
    </location>
</feature>
<keyword evidence="4 5" id="KW-0067">ATP-binding</keyword>
<name>A0ABW2HM05_9ACTN</name>
<proteinExistence type="predicted"/>
<evidence type="ECO:0000256" key="1">
    <source>
        <dbReference type="ARBA" id="ARBA00022679"/>
    </source>
</evidence>
<keyword evidence="2 5" id="KW-0547">Nucleotide-binding</keyword>
<dbReference type="PROSITE" id="PS00107">
    <property type="entry name" value="PROTEIN_KINASE_ATP"/>
    <property type="match status" value="1"/>
</dbReference>
<dbReference type="CDD" id="cd14014">
    <property type="entry name" value="STKc_PknB_like"/>
    <property type="match status" value="1"/>
</dbReference>
<dbReference type="Gene3D" id="3.30.200.20">
    <property type="entry name" value="Phosphorylase Kinase, domain 1"/>
    <property type="match status" value="1"/>
</dbReference>
<dbReference type="PANTHER" id="PTHR43289:SF34">
    <property type="entry name" value="SERINE_THREONINE-PROTEIN KINASE YBDM-RELATED"/>
    <property type="match status" value="1"/>
</dbReference>
<evidence type="ECO:0000256" key="2">
    <source>
        <dbReference type="ARBA" id="ARBA00022741"/>
    </source>
</evidence>
<dbReference type="InterPro" id="IPR011009">
    <property type="entry name" value="Kinase-like_dom_sf"/>
</dbReference>
<dbReference type="Gene3D" id="1.10.510.10">
    <property type="entry name" value="Transferase(Phosphotransferase) domain 1"/>
    <property type="match status" value="1"/>
</dbReference>
<dbReference type="InterPro" id="IPR008271">
    <property type="entry name" value="Ser/Thr_kinase_AS"/>
</dbReference>
<dbReference type="PROSITE" id="PS00108">
    <property type="entry name" value="PROTEIN_KINASE_ST"/>
    <property type="match status" value="1"/>
</dbReference>
<dbReference type="Pfam" id="PF00069">
    <property type="entry name" value="Pkinase"/>
    <property type="match status" value="1"/>
</dbReference>
<evidence type="ECO:0000259" key="7">
    <source>
        <dbReference type="PROSITE" id="PS50011"/>
    </source>
</evidence>
<dbReference type="InterPro" id="IPR017441">
    <property type="entry name" value="Protein_kinase_ATP_BS"/>
</dbReference>
<comment type="caution">
    <text evidence="8">The sequence shown here is derived from an EMBL/GenBank/DDBJ whole genome shotgun (WGS) entry which is preliminary data.</text>
</comment>
<dbReference type="EC" id="2.7.11.1" evidence="8"/>
<organism evidence="8 9">
    <name type="scientific">Paractinoplanes rhizophilus</name>
    <dbReference type="NCBI Taxonomy" id="1416877"/>
    <lineage>
        <taxon>Bacteria</taxon>
        <taxon>Bacillati</taxon>
        <taxon>Actinomycetota</taxon>
        <taxon>Actinomycetes</taxon>
        <taxon>Micromonosporales</taxon>
        <taxon>Micromonosporaceae</taxon>
        <taxon>Paractinoplanes</taxon>
    </lineage>
</organism>
<feature type="binding site" evidence="5">
    <location>
        <position position="44"/>
    </location>
    <ligand>
        <name>ATP</name>
        <dbReference type="ChEBI" id="CHEBI:30616"/>
    </ligand>
</feature>
<evidence type="ECO:0000256" key="5">
    <source>
        <dbReference type="PROSITE-ProRule" id="PRU10141"/>
    </source>
</evidence>
<protein>
    <submittedName>
        <fullName evidence="8">Serine/threonine-protein kinase</fullName>
        <ecNumber evidence="8">2.7.11.1</ecNumber>
    </submittedName>
</protein>
<dbReference type="Proteomes" id="UP001596548">
    <property type="component" value="Unassembled WGS sequence"/>
</dbReference>
<accession>A0ABW2HM05</accession>
<dbReference type="EMBL" id="JBHTBJ010000001">
    <property type="protein sequence ID" value="MFC7272726.1"/>
    <property type="molecule type" value="Genomic_DNA"/>
</dbReference>
<feature type="region of interest" description="Disordered" evidence="6">
    <location>
        <begin position="341"/>
        <end position="365"/>
    </location>
</feature>
<dbReference type="PANTHER" id="PTHR43289">
    <property type="entry name" value="MITOGEN-ACTIVATED PROTEIN KINASE KINASE KINASE 20-RELATED"/>
    <property type="match status" value="1"/>
</dbReference>
<evidence type="ECO:0000256" key="6">
    <source>
        <dbReference type="SAM" id="MobiDB-lite"/>
    </source>
</evidence>
<sequence length="515" mass="53398">MATPLRPGDGTRIGRYDLVGRLGEGGMGTVYLGRSPQGRPVAIKTVRIDFTGDAEFRARFRGEVNRARQVPPFSTAEVLDADPDHQPPYLVVEYVDGPSLATKVREDGPLTGSGLHGLAIGIATALTAIHGAGVIHRDLKPGNVLLAPGGTKVIDFGIARAFEATSRHTRTDQMVGTVAYMAPERFDPAPGGRPTTAAADIFAWGAVVAYAATGRTPFDADSATATAVRILTQPPDLTGLPPALHDAVEWALAKEPQDRPTARQLLDLLVAAPTSASPASPSAAPPVPSAAGVAPSGPVPPDTLPPGRRGRRLRTAAIVGLALAALAGAGLVAAHELSAADKPEPPAAAPSGGPASRPTPSPVDTHAAILRGKHRTLIHLAEADRDLALDLHDNQVVAGDGTGAKSLFVLVPYGVDYLIRTLRDTASAAETCLGVKIVPDGPASLAPADCEPTAATVFSLSAANGTDDKGRPTYWMTNEAYGFVQYSPTRRAVFVQEVGDARPLSTFSLVDRGPD</sequence>
<evidence type="ECO:0000313" key="9">
    <source>
        <dbReference type="Proteomes" id="UP001596548"/>
    </source>
</evidence>
<keyword evidence="3 8" id="KW-0418">Kinase</keyword>
<feature type="region of interest" description="Disordered" evidence="6">
    <location>
        <begin position="275"/>
        <end position="309"/>
    </location>
</feature>
<evidence type="ECO:0000256" key="4">
    <source>
        <dbReference type="ARBA" id="ARBA00022840"/>
    </source>
</evidence>
<keyword evidence="1 8" id="KW-0808">Transferase</keyword>
<dbReference type="InterPro" id="IPR000719">
    <property type="entry name" value="Prot_kinase_dom"/>
</dbReference>
<dbReference type="RefSeq" id="WP_378964127.1">
    <property type="nucleotide sequence ID" value="NZ_JBHTBJ010000001.1"/>
</dbReference>
<evidence type="ECO:0000256" key="3">
    <source>
        <dbReference type="ARBA" id="ARBA00022777"/>
    </source>
</evidence>
<dbReference type="PROSITE" id="PS50011">
    <property type="entry name" value="PROTEIN_KINASE_DOM"/>
    <property type="match status" value="1"/>
</dbReference>
<gene>
    <name evidence="8" type="ORF">ACFQS1_01930</name>
</gene>
<dbReference type="GO" id="GO:0004674">
    <property type="term" value="F:protein serine/threonine kinase activity"/>
    <property type="evidence" value="ECO:0007669"/>
    <property type="project" value="UniProtKB-EC"/>
</dbReference>
<keyword evidence="9" id="KW-1185">Reference proteome</keyword>
<dbReference type="SUPFAM" id="SSF56112">
    <property type="entry name" value="Protein kinase-like (PK-like)"/>
    <property type="match status" value="1"/>
</dbReference>
<reference evidence="9" key="1">
    <citation type="journal article" date="2019" name="Int. J. Syst. Evol. Microbiol.">
        <title>The Global Catalogue of Microorganisms (GCM) 10K type strain sequencing project: providing services to taxonomists for standard genome sequencing and annotation.</title>
        <authorList>
            <consortium name="The Broad Institute Genomics Platform"/>
            <consortium name="The Broad Institute Genome Sequencing Center for Infectious Disease"/>
            <person name="Wu L."/>
            <person name="Ma J."/>
        </authorList>
    </citation>
    <scope>NUCLEOTIDE SEQUENCE [LARGE SCALE GENOMIC DNA]</scope>
    <source>
        <strain evidence="9">XZYJT-10</strain>
    </source>
</reference>